<evidence type="ECO:0000259" key="2">
    <source>
        <dbReference type="Pfam" id="PF13439"/>
    </source>
</evidence>
<dbReference type="InterPro" id="IPR028098">
    <property type="entry name" value="Glyco_trans_4-like_N"/>
</dbReference>
<dbReference type="Pfam" id="PF00534">
    <property type="entry name" value="Glycos_transf_1"/>
    <property type="match status" value="1"/>
</dbReference>
<dbReference type="InterPro" id="IPR050194">
    <property type="entry name" value="Glycosyltransferase_grp1"/>
</dbReference>
<evidence type="ECO:0000259" key="1">
    <source>
        <dbReference type="Pfam" id="PF00534"/>
    </source>
</evidence>
<dbReference type="RefSeq" id="WP_101343515.1">
    <property type="nucleotide sequence ID" value="NZ_PJAI02000001.1"/>
</dbReference>
<gene>
    <name evidence="3" type="ORF">CWS31_002470</name>
</gene>
<sequence length="372" mass="42294">MKYNILIFTKKVLPRSNTFVAAQTKGLKQFIPTFIGFRKDKTGLSLIGESDTCTLQEHTKYLNISKFALEVFYYVPKRWKHALQAKKPSIIHAHFGKGGFYCVNIANSLDIPLVVTFHGSDITQNDKFSYNTKHRKLVFDNAKIIIAVSKFIETKLLENHCPKEKIIQLYTGIDCTFFSTKQENNDIPTVLFVGRLIKQKGVDYLLKAMQLVEKKLPQAQVIIAGDGVQRKYLEELGRLNKNIKFVGSQSREQIRDLMDNAWILCAPSIRMTRGNEEGLGMVFLEAQAMGTPIISFDTGGIKEAVIDGKTGLLVKEGDINTLSEKIELLLTDTELRNKFSYAGIKHVREHFNINHQNKVLENLYLQTIKGYQ</sequence>
<dbReference type="Gene3D" id="3.40.50.2000">
    <property type="entry name" value="Glycogen Phosphorylase B"/>
    <property type="match status" value="2"/>
</dbReference>
<feature type="domain" description="Glycosyltransferase subfamily 4-like N-terminal" evidence="2">
    <location>
        <begin position="71"/>
        <end position="176"/>
    </location>
</feature>
<evidence type="ECO:0000313" key="4">
    <source>
        <dbReference type="Proteomes" id="UP000815846"/>
    </source>
</evidence>
<organism evidence="3 4">
    <name type="scientific">Colwellia echini</name>
    <dbReference type="NCBI Taxonomy" id="1982103"/>
    <lineage>
        <taxon>Bacteria</taxon>
        <taxon>Pseudomonadati</taxon>
        <taxon>Pseudomonadota</taxon>
        <taxon>Gammaproteobacteria</taxon>
        <taxon>Alteromonadales</taxon>
        <taxon>Colwelliaceae</taxon>
        <taxon>Colwellia</taxon>
    </lineage>
</organism>
<comment type="caution">
    <text evidence="3">The sequence shown here is derived from an EMBL/GenBank/DDBJ whole genome shotgun (WGS) entry which is preliminary data.</text>
</comment>
<dbReference type="InterPro" id="IPR001296">
    <property type="entry name" value="Glyco_trans_1"/>
</dbReference>
<name>A0ABY3N1X3_9GAMM</name>
<accession>A0ABY3N1X3</accession>
<feature type="domain" description="Glycosyl transferase family 1" evidence="1">
    <location>
        <begin position="181"/>
        <end position="345"/>
    </location>
</feature>
<proteinExistence type="predicted"/>
<protein>
    <submittedName>
        <fullName evidence="3">Glycosyltransferase</fullName>
    </submittedName>
</protein>
<reference evidence="3 4" key="1">
    <citation type="submission" date="2019-08" db="EMBL/GenBank/DDBJ databases">
        <title>Microbe sample from Colwellia echini.</title>
        <authorList>
            <person name="Christiansen L."/>
            <person name="Pathiraja D."/>
            <person name="Schultz-Johansen M."/>
            <person name="Choi I.-G."/>
            <person name="Stougaard P."/>
        </authorList>
    </citation>
    <scope>NUCLEOTIDE SEQUENCE [LARGE SCALE GENOMIC DNA]</scope>
    <source>
        <strain evidence="3 4">A3</strain>
    </source>
</reference>
<dbReference type="Proteomes" id="UP000815846">
    <property type="component" value="Unassembled WGS sequence"/>
</dbReference>
<evidence type="ECO:0000313" key="3">
    <source>
        <dbReference type="EMBL" id="TYK67409.1"/>
    </source>
</evidence>
<dbReference type="PANTHER" id="PTHR45947:SF14">
    <property type="entry name" value="SLL1723 PROTEIN"/>
    <property type="match status" value="1"/>
</dbReference>
<dbReference type="EMBL" id="PJAI02000001">
    <property type="protein sequence ID" value="TYK67409.1"/>
    <property type="molecule type" value="Genomic_DNA"/>
</dbReference>
<dbReference type="PANTHER" id="PTHR45947">
    <property type="entry name" value="SULFOQUINOVOSYL TRANSFERASE SQD2"/>
    <property type="match status" value="1"/>
</dbReference>
<keyword evidence="4" id="KW-1185">Reference proteome</keyword>
<dbReference type="Pfam" id="PF13439">
    <property type="entry name" value="Glyco_transf_4"/>
    <property type="match status" value="1"/>
</dbReference>
<dbReference type="SUPFAM" id="SSF53756">
    <property type="entry name" value="UDP-Glycosyltransferase/glycogen phosphorylase"/>
    <property type="match status" value="1"/>
</dbReference>